<reference evidence="3" key="1">
    <citation type="journal article" date="2019" name="Int. J. Syst. Evol. Microbiol.">
        <title>The Global Catalogue of Microorganisms (GCM) 10K type strain sequencing project: providing services to taxonomists for standard genome sequencing and annotation.</title>
        <authorList>
            <consortium name="The Broad Institute Genomics Platform"/>
            <consortium name="The Broad Institute Genome Sequencing Center for Infectious Disease"/>
            <person name="Wu L."/>
            <person name="Ma J."/>
        </authorList>
    </citation>
    <scope>NUCLEOTIDE SEQUENCE [LARGE SCALE GENOMIC DNA]</scope>
    <source>
        <strain evidence="3">JCM 10673</strain>
    </source>
</reference>
<protein>
    <submittedName>
        <fullName evidence="2">Uncharacterized protein</fullName>
    </submittedName>
</protein>
<keyword evidence="3" id="KW-1185">Reference proteome</keyword>
<proteinExistence type="predicted"/>
<gene>
    <name evidence="2" type="ORF">GCM10009549_14360</name>
</gene>
<comment type="caution">
    <text evidence="2">The sequence shown here is derived from an EMBL/GenBank/DDBJ whole genome shotgun (WGS) entry which is preliminary data.</text>
</comment>
<evidence type="ECO:0000313" key="3">
    <source>
        <dbReference type="Proteomes" id="UP001501005"/>
    </source>
</evidence>
<evidence type="ECO:0000313" key="2">
    <source>
        <dbReference type="EMBL" id="GAA0907898.1"/>
    </source>
</evidence>
<sequence length="185" mass="19659">MYSTRTAVPYIPHRGSPPPLRPQPASGRASDAEDDDLRGGASATTYAYIPRGTLRSIRDEGGEQTLLKSDAFNRVITKGDWTYTYDGLDRVLNAKDETGTEVFSFKYSGAGNDVASDGAASCSRTPDGSLVGVRGGSTAVPTLTGTHNNVVAQFKQHCGRRPTVHRKPVNRTSACAAWSSVPSPA</sequence>
<accession>A0ABP3YVD5</accession>
<dbReference type="EMBL" id="BAAAHG010000007">
    <property type="protein sequence ID" value="GAA0907898.1"/>
    <property type="molecule type" value="Genomic_DNA"/>
</dbReference>
<dbReference type="RefSeq" id="WP_344048039.1">
    <property type="nucleotide sequence ID" value="NZ_BAAAHG010000007.1"/>
</dbReference>
<organism evidence="2 3">
    <name type="scientific">Streptomyces thermoalcalitolerans</name>
    <dbReference type="NCBI Taxonomy" id="65605"/>
    <lineage>
        <taxon>Bacteria</taxon>
        <taxon>Bacillati</taxon>
        <taxon>Actinomycetota</taxon>
        <taxon>Actinomycetes</taxon>
        <taxon>Kitasatosporales</taxon>
        <taxon>Streptomycetaceae</taxon>
        <taxon>Streptomyces</taxon>
    </lineage>
</organism>
<evidence type="ECO:0000256" key="1">
    <source>
        <dbReference type="SAM" id="MobiDB-lite"/>
    </source>
</evidence>
<feature type="region of interest" description="Disordered" evidence="1">
    <location>
        <begin position="1"/>
        <end position="41"/>
    </location>
</feature>
<dbReference type="Gene3D" id="2.180.10.10">
    <property type="entry name" value="RHS repeat-associated core"/>
    <property type="match status" value="1"/>
</dbReference>
<name>A0ABP3YVD5_9ACTN</name>
<dbReference type="Proteomes" id="UP001501005">
    <property type="component" value="Unassembled WGS sequence"/>
</dbReference>